<feature type="transmembrane region" description="Helical" evidence="7">
    <location>
        <begin position="449"/>
        <end position="468"/>
    </location>
</feature>
<dbReference type="SUPFAM" id="SSF53448">
    <property type="entry name" value="Nucleotide-diphospho-sugar transferases"/>
    <property type="match status" value="1"/>
</dbReference>
<sequence>MSASVVQPHLPSPPSDEEAYWYFGPQRRWVLVLSSLSFVFTGLTLFQFSVRTPWLWVFLVVLVLNVVGIVMSLLDSRHPRRVSRAQHDLLVRVWAPARVPSVDVYLPTCGEPLEVLRNAYTHVSRLEWDGVLRVWVLDDAAREVVRELAGEFGFEYVVRPDRGFLKKAGNLNHALTISRGELILILDADFAPRADMLRHLVPYFADESVGIVQTPQCFDTDAGMNWLQRAAGAAQEWFFRWIQPSRDANDAAICCGSNAVYRRSAIDSVGGFAPLEHSEDMYTGLSLLGKGFRTQYLPLLLAKGLSPDTVAGFVAQQYRWAMGNLHLITDRGVVRGGRGLLLSYWNGVISYVLTAVNVFASPLPPLLMLVFAPADVRPWHVLPFLLPVWSWLVLIPAVSKTRWSMHVIRAHQLVGFASAFAVVHTLRGRAANWVPTGVSQGRGGLARRVGLVAFGWLGATTLAGWVAFAVGVTRYGLADYWALGAYLVVQAYLVLPLLSALARQDIGTGNRWAATAYRRSWPELLAITVALGFIGLLASGAVDGAL</sequence>
<keyword evidence="5 7" id="KW-1133">Transmembrane helix</keyword>
<gene>
    <name evidence="9" type="ORF">JOF53_004027</name>
</gene>
<evidence type="ECO:0000256" key="6">
    <source>
        <dbReference type="ARBA" id="ARBA00023136"/>
    </source>
</evidence>
<feature type="transmembrane region" description="Helical" evidence="7">
    <location>
        <begin position="380"/>
        <end position="399"/>
    </location>
</feature>
<organism evidence="9 10">
    <name type="scientific">Crossiella equi</name>
    <dbReference type="NCBI Taxonomy" id="130796"/>
    <lineage>
        <taxon>Bacteria</taxon>
        <taxon>Bacillati</taxon>
        <taxon>Actinomycetota</taxon>
        <taxon>Actinomycetes</taxon>
        <taxon>Pseudonocardiales</taxon>
        <taxon>Pseudonocardiaceae</taxon>
        <taxon>Crossiella</taxon>
    </lineage>
</organism>
<dbReference type="GO" id="GO:0016760">
    <property type="term" value="F:cellulose synthase (UDP-forming) activity"/>
    <property type="evidence" value="ECO:0007669"/>
    <property type="project" value="UniProtKB-EC"/>
</dbReference>
<proteinExistence type="predicted"/>
<dbReference type="InterPro" id="IPR050321">
    <property type="entry name" value="Glycosyltr_2/OpgH_subfam"/>
</dbReference>
<feature type="transmembrane region" description="Helical" evidence="7">
    <location>
        <begin position="480"/>
        <end position="502"/>
    </location>
</feature>
<dbReference type="CDD" id="cd06421">
    <property type="entry name" value="CESA_CelA_like"/>
    <property type="match status" value="1"/>
</dbReference>
<protein>
    <submittedName>
        <fullName evidence="9">Cellulose synthase (UDP-forming)</fullName>
        <ecNumber evidence="9">2.4.1.12</ecNumber>
    </submittedName>
</protein>
<keyword evidence="10" id="KW-1185">Reference proteome</keyword>
<dbReference type="EC" id="2.4.1.12" evidence="9"/>
<dbReference type="Pfam" id="PF13632">
    <property type="entry name" value="Glyco_trans_2_3"/>
    <property type="match status" value="1"/>
</dbReference>
<dbReference type="InterPro" id="IPR029044">
    <property type="entry name" value="Nucleotide-diphossugar_trans"/>
</dbReference>
<comment type="caution">
    <text evidence="9">The sequence shown here is derived from an EMBL/GenBank/DDBJ whole genome shotgun (WGS) entry which is preliminary data.</text>
</comment>
<feature type="transmembrane region" description="Helical" evidence="7">
    <location>
        <begin position="341"/>
        <end position="360"/>
    </location>
</feature>
<accession>A0ABS5AEZ6</accession>
<dbReference type="PANTHER" id="PTHR43867:SF2">
    <property type="entry name" value="CELLULOSE SYNTHASE CATALYTIC SUBUNIT A [UDP-FORMING]"/>
    <property type="match status" value="1"/>
</dbReference>
<evidence type="ECO:0000256" key="2">
    <source>
        <dbReference type="ARBA" id="ARBA00022676"/>
    </source>
</evidence>
<evidence type="ECO:0000259" key="8">
    <source>
        <dbReference type="Pfam" id="PF13632"/>
    </source>
</evidence>
<feature type="domain" description="Glycosyltransferase 2-like" evidence="8">
    <location>
        <begin position="182"/>
        <end position="389"/>
    </location>
</feature>
<evidence type="ECO:0000256" key="3">
    <source>
        <dbReference type="ARBA" id="ARBA00022679"/>
    </source>
</evidence>
<comment type="subcellular location">
    <subcellularLocation>
        <location evidence="1">Membrane</location>
        <topology evidence="1">Multi-pass membrane protein</topology>
    </subcellularLocation>
</comment>
<feature type="transmembrane region" description="Helical" evidence="7">
    <location>
        <begin position="54"/>
        <end position="74"/>
    </location>
</feature>
<dbReference type="RefSeq" id="WP_249044640.1">
    <property type="nucleotide sequence ID" value="NZ_JAGIOO010000001.1"/>
</dbReference>
<reference evidence="9 10" key="1">
    <citation type="submission" date="2021-03" db="EMBL/GenBank/DDBJ databases">
        <title>Sequencing the genomes of 1000 actinobacteria strains.</title>
        <authorList>
            <person name="Klenk H.-P."/>
        </authorList>
    </citation>
    <scope>NUCLEOTIDE SEQUENCE [LARGE SCALE GENOMIC DNA]</scope>
    <source>
        <strain evidence="9 10">DSM 44580</strain>
    </source>
</reference>
<keyword evidence="4 7" id="KW-0812">Transmembrane</keyword>
<evidence type="ECO:0000313" key="9">
    <source>
        <dbReference type="EMBL" id="MBP2475155.1"/>
    </source>
</evidence>
<dbReference type="Proteomes" id="UP001519363">
    <property type="component" value="Unassembled WGS sequence"/>
</dbReference>
<dbReference type="EMBL" id="JAGIOO010000001">
    <property type="protein sequence ID" value="MBP2475155.1"/>
    <property type="molecule type" value="Genomic_DNA"/>
</dbReference>
<dbReference type="InterPro" id="IPR001173">
    <property type="entry name" value="Glyco_trans_2-like"/>
</dbReference>
<evidence type="ECO:0000256" key="4">
    <source>
        <dbReference type="ARBA" id="ARBA00022692"/>
    </source>
</evidence>
<keyword evidence="6 7" id="KW-0472">Membrane</keyword>
<keyword evidence="3 9" id="KW-0808">Transferase</keyword>
<feature type="transmembrane region" description="Helical" evidence="7">
    <location>
        <begin position="29"/>
        <end position="48"/>
    </location>
</feature>
<evidence type="ECO:0000313" key="10">
    <source>
        <dbReference type="Proteomes" id="UP001519363"/>
    </source>
</evidence>
<feature type="transmembrane region" description="Helical" evidence="7">
    <location>
        <begin position="523"/>
        <end position="542"/>
    </location>
</feature>
<evidence type="ECO:0000256" key="5">
    <source>
        <dbReference type="ARBA" id="ARBA00022989"/>
    </source>
</evidence>
<dbReference type="PANTHER" id="PTHR43867">
    <property type="entry name" value="CELLULOSE SYNTHASE CATALYTIC SUBUNIT A [UDP-FORMING]"/>
    <property type="match status" value="1"/>
</dbReference>
<keyword evidence="2 9" id="KW-0328">Glycosyltransferase</keyword>
<evidence type="ECO:0000256" key="7">
    <source>
        <dbReference type="SAM" id="Phobius"/>
    </source>
</evidence>
<name>A0ABS5AEZ6_9PSEU</name>
<evidence type="ECO:0000256" key="1">
    <source>
        <dbReference type="ARBA" id="ARBA00004141"/>
    </source>
</evidence>
<dbReference type="Gene3D" id="3.90.550.10">
    <property type="entry name" value="Spore Coat Polysaccharide Biosynthesis Protein SpsA, Chain A"/>
    <property type="match status" value="1"/>
</dbReference>